<name>A0ABP3WU80_9ALTE</name>
<evidence type="ECO:0000313" key="2">
    <source>
        <dbReference type="Proteomes" id="UP001500359"/>
    </source>
</evidence>
<organism evidence="1 2">
    <name type="scientific">Aliiglaciecola litoralis</name>
    <dbReference type="NCBI Taxonomy" id="582857"/>
    <lineage>
        <taxon>Bacteria</taxon>
        <taxon>Pseudomonadati</taxon>
        <taxon>Pseudomonadota</taxon>
        <taxon>Gammaproteobacteria</taxon>
        <taxon>Alteromonadales</taxon>
        <taxon>Alteromonadaceae</taxon>
        <taxon>Aliiglaciecola</taxon>
    </lineage>
</organism>
<dbReference type="EMBL" id="BAAAFD010000005">
    <property type="protein sequence ID" value="GAA0856775.1"/>
    <property type="molecule type" value="Genomic_DNA"/>
</dbReference>
<comment type="caution">
    <text evidence="1">The sequence shown here is derived from an EMBL/GenBank/DDBJ whole genome shotgun (WGS) entry which is preliminary data.</text>
</comment>
<proteinExistence type="predicted"/>
<gene>
    <name evidence="1" type="ORF">GCM10009114_19960</name>
</gene>
<dbReference type="Proteomes" id="UP001500359">
    <property type="component" value="Unassembled WGS sequence"/>
</dbReference>
<protein>
    <recommendedName>
        <fullName evidence="3">LA2681-like HEPN domain-containing protein</fullName>
    </recommendedName>
</protein>
<accession>A0ABP3WU80</accession>
<evidence type="ECO:0008006" key="3">
    <source>
        <dbReference type="Google" id="ProtNLM"/>
    </source>
</evidence>
<sequence>MILENKPNLSAALSELKGVTYGKGVNKFTLSETLLTLIKFSTLESEYEKFGRVTLNKIDDSLLLQNSVESWDIWQRQVDIFNDQAAEFEEEYKDPFHSASYQFAELGEHFIASAFQVKSTVPLAWKVSEATFLRAAKYAKAVKSIKETIEQLQHVGSYIKLVPLALDFMEATNENYMSQESKERAMLLFETELAVMKRSNASKLAHIINDVQKIINYSKMIDSLNVIESYYPQDDYLKYPIQNSLSFLESQLLVTMADLLQSIANVTGITGTSVAHDLADISFEAIKVFGDKTNIYRTSMSRASLGEEYLHLRMEQMEIARSLYLHFSYSHFGLVVNSGEEIEKSRVNYYTPYLQYLSKSGVVESDVNIQLTTYKEFLFPYIRAFYPYKGRFIETMSAACNFMQREEIPDFEICVEDDETFQANWEKTIPKREIIKLLSLQVDDNFIGYTDIQHYLKLRRYKIVSRDLNVNQLDSFVLDANAMVWLTRTIFVKNNSYPIWWTEK</sequence>
<evidence type="ECO:0000313" key="1">
    <source>
        <dbReference type="EMBL" id="GAA0856775.1"/>
    </source>
</evidence>
<keyword evidence="2" id="KW-1185">Reference proteome</keyword>
<reference evidence="2" key="1">
    <citation type="journal article" date="2019" name="Int. J. Syst. Evol. Microbiol.">
        <title>The Global Catalogue of Microorganisms (GCM) 10K type strain sequencing project: providing services to taxonomists for standard genome sequencing and annotation.</title>
        <authorList>
            <consortium name="The Broad Institute Genomics Platform"/>
            <consortium name="The Broad Institute Genome Sequencing Center for Infectious Disease"/>
            <person name="Wu L."/>
            <person name="Ma J."/>
        </authorList>
    </citation>
    <scope>NUCLEOTIDE SEQUENCE [LARGE SCALE GENOMIC DNA]</scope>
    <source>
        <strain evidence="2">JCM 15896</strain>
    </source>
</reference>